<dbReference type="Gene3D" id="2.70.98.10">
    <property type="match status" value="1"/>
</dbReference>
<evidence type="ECO:0000256" key="5">
    <source>
        <dbReference type="ARBA" id="ARBA00022764"/>
    </source>
</evidence>
<feature type="domain" description="Glucan biosynthesis periplasmic MdoG C-terminal" evidence="6">
    <location>
        <begin position="57"/>
        <end position="532"/>
    </location>
</feature>
<evidence type="ECO:0000256" key="2">
    <source>
        <dbReference type="ARBA" id="ARBA00005001"/>
    </source>
</evidence>
<dbReference type="InterPro" id="IPR007444">
    <property type="entry name" value="Glucan_biosyn_MdoG_C"/>
</dbReference>
<dbReference type="STRING" id="34002.SAMN04489859_102640"/>
<dbReference type="InterPro" id="IPR014718">
    <property type="entry name" value="GH-type_carb-bd"/>
</dbReference>
<dbReference type="PANTHER" id="PTHR30504">
    <property type="entry name" value="GLUCANS BIOSYNTHESIS PROTEIN"/>
    <property type="match status" value="1"/>
</dbReference>
<dbReference type="InterPro" id="IPR011013">
    <property type="entry name" value="Gal_mutarotase_sf_dom"/>
</dbReference>
<dbReference type="Gene3D" id="2.60.40.10">
    <property type="entry name" value="Immunoglobulins"/>
    <property type="match status" value="1"/>
</dbReference>
<sequence length="557" mass="62303">MIPNRYALNDGDPILRPARGQTLRLIAATVTLMIPPIGLAHAQQADFQPEYGEAQDFSFETLTERARDLAQNDYAAPTVQQADILEAIDYDAHWRIAFRKEATVEVGDIPVQFFHLGTYFRNPVKMSVVENGEAREVLYDRDFFDMPEDSPARNLSDNAGFAGFRLMDEGLQSDWISFLGASYFRTSGPFNQYGMSARGLAIDSGMPKPEEFPNFTEFYIENAPEDDSESDVIIYALLDSPSVTGAYEMKIRDGEDGDGQKMEIASRLFFRDAVERLGVAPLTSMYWYSETNRVLGFDWRPEVHDADGLKIISDSGERLWRPLNNPDRVMTSSFVSENPRGFGLLQRDRKFENYEDDGVFYDKRASVWIEPRGDWGAGQVQLIEIPTDDEIYDNIVAFWNPADAPQPGDELSFDYALHWVDDAPDDSELARTVATRIGAGGVPGQPRPDGHLKIVVDFQGWELSGLGQDEGVEPEITVPEGVTLEQAYALPVVGTDRWRLVFDISAEGVETADIRAYLSRDGAPLTETWLGQVHPVQFDAARPGHRSAEPAQETAAE</sequence>
<keyword evidence="5" id="KW-0574">Periplasm</keyword>
<keyword evidence="4" id="KW-0732">Signal</keyword>
<evidence type="ECO:0000313" key="8">
    <source>
        <dbReference type="Proteomes" id="UP000199054"/>
    </source>
</evidence>
<evidence type="ECO:0000256" key="3">
    <source>
        <dbReference type="ARBA" id="ARBA00009284"/>
    </source>
</evidence>
<protein>
    <submittedName>
        <fullName evidence="7">Glucans biosynthesis protein</fullName>
    </submittedName>
</protein>
<gene>
    <name evidence="7" type="ORF">SAMN04489859_102640</name>
</gene>
<dbReference type="InterPro" id="IPR014756">
    <property type="entry name" value="Ig_E-set"/>
</dbReference>
<dbReference type="EMBL" id="FODE01000026">
    <property type="protein sequence ID" value="SEN98400.1"/>
    <property type="molecule type" value="Genomic_DNA"/>
</dbReference>
<evidence type="ECO:0000259" key="6">
    <source>
        <dbReference type="Pfam" id="PF04349"/>
    </source>
</evidence>
<comment type="pathway">
    <text evidence="2">Glycan metabolism; osmoregulated periplasmic glucan (OPG) biosynthesis.</text>
</comment>
<comment type="subcellular location">
    <subcellularLocation>
        <location evidence="1">Periplasm</location>
    </subcellularLocation>
</comment>
<organism evidence="7 8">
    <name type="scientific">Paracoccus alcaliphilus</name>
    <dbReference type="NCBI Taxonomy" id="34002"/>
    <lineage>
        <taxon>Bacteria</taxon>
        <taxon>Pseudomonadati</taxon>
        <taxon>Pseudomonadota</taxon>
        <taxon>Alphaproteobacteria</taxon>
        <taxon>Rhodobacterales</taxon>
        <taxon>Paracoccaceae</taxon>
        <taxon>Paracoccus</taxon>
    </lineage>
</organism>
<dbReference type="Pfam" id="PF04349">
    <property type="entry name" value="MdoG"/>
    <property type="match status" value="1"/>
</dbReference>
<dbReference type="GO" id="GO:0003824">
    <property type="term" value="F:catalytic activity"/>
    <property type="evidence" value="ECO:0007669"/>
    <property type="project" value="InterPro"/>
</dbReference>
<comment type="similarity">
    <text evidence="3">Belongs to the OpgD/OpgG family.</text>
</comment>
<keyword evidence="8" id="KW-1185">Reference proteome</keyword>
<dbReference type="PANTHER" id="PTHR30504:SF3">
    <property type="entry name" value="GLUCANS BIOSYNTHESIS PROTEIN D"/>
    <property type="match status" value="1"/>
</dbReference>
<dbReference type="SUPFAM" id="SSF81296">
    <property type="entry name" value="E set domains"/>
    <property type="match status" value="1"/>
</dbReference>
<dbReference type="Proteomes" id="UP000199054">
    <property type="component" value="Unassembled WGS sequence"/>
</dbReference>
<dbReference type="GO" id="GO:0030246">
    <property type="term" value="F:carbohydrate binding"/>
    <property type="evidence" value="ECO:0007669"/>
    <property type="project" value="InterPro"/>
</dbReference>
<dbReference type="SUPFAM" id="SSF74650">
    <property type="entry name" value="Galactose mutarotase-like"/>
    <property type="match status" value="1"/>
</dbReference>
<evidence type="ECO:0000313" key="7">
    <source>
        <dbReference type="EMBL" id="SEN98400.1"/>
    </source>
</evidence>
<dbReference type="AlphaFoldDB" id="A0A1H8KZQ3"/>
<dbReference type="UniPathway" id="UPA00637"/>
<reference evidence="7 8" key="1">
    <citation type="submission" date="2016-10" db="EMBL/GenBank/DDBJ databases">
        <authorList>
            <person name="de Groot N.N."/>
        </authorList>
    </citation>
    <scope>NUCLEOTIDE SEQUENCE [LARGE SCALE GENOMIC DNA]</scope>
    <source>
        <strain evidence="7 8">DSM 8512</strain>
    </source>
</reference>
<dbReference type="GO" id="GO:0030288">
    <property type="term" value="C:outer membrane-bounded periplasmic space"/>
    <property type="evidence" value="ECO:0007669"/>
    <property type="project" value="TreeGrafter"/>
</dbReference>
<evidence type="ECO:0000256" key="4">
    <source>
        <dbReference type="ARBA" id="ARBA00022729"/>
    </source>
</evidence>
<proteinExistence type="inferred from homology"/>
<accession>A0A1H8KZQ3</accession>
<dbReference type="PIRSF" id="PIRSF006281">
    <property type="entry name" value="MdoG"/>
    <property type="match status" value="1"/>
</dbReference>
<dbReference type="InterPro" id="IPR013783">
    <property type="entry name" value="Ig-like_fold"/>
</dbReference>
<evidence type="ECO:0000256" key="1">
    <source>
        <dbReference type="ARBA" id="ARBA00004418"/>
    </source>
</evidence>
<dbReference type="InterPro" id="IPR014438">
    <property type="entry name" value="Glucan_biosyn_MdoG/MdoD"/>
</dbReference>
<name>A0A1H8KZQ3_9RHOB</name>
<dbReference type="GO" id="GO:0051274">
    <property type="term" value="P:beta-glucan biosynthetic process"/>
    <property type="evidence" value="ECO:0007669"/>
    <property type="project" value="TreeGrafter"/>
</dbReference>